<accession>T1ECM2</accession>
<name>T1ECM2_BORT9</name>
<proteinExistence type="predicted"/>
<reference evidence="1" key="3">
    <citation type="submission" date="2015-06" db="EMBL/GenBank/DDBJ databases">
        <authorList>
            <person name="Hoefler B.C."/>
            <person name="Straight P.D."/>
        </authorList>
    </citation>
    <scope>NUCLEOTIDE SEQUENCE</scope>
    <source>
        <strain evidence="1">91E135</strain>
        <plasmid evidence="1">lp150</plasmid>
    </source>
</reference>
<organism evidence="1">
    <name type="scientific">Borrelia turicatae (strain 91E135)</name>
    <dbReference type="NCBI Taxonomy" id="314724"/>
    <lineage>
        <taxon>Bacteria</taxon>
        <taxon>Pseudomonadati</taxon>
        <taxon>Spirochaetota</taxon>
        <taxon>Spirochaetia</taxon>
        <taxon>Spirochaetales</taxon>
        <taxon>Borreliaceae</taxon>
        <taxon>Borrelia</taxon>
    </lineage>
</organism>
<evidence type="ECO:0000313" key="1">
    <source>
        <dbReference type="EMBL" id="ADN26488.3"/>
    </source>
</evidence>
<keyword evidence="1" id="KW-0614">Plasmid</keyword>
<protein>
    <submittedName>
        <fullName evidence="1">Uncharacterized protein</fullName>
    </submittedName>
</protein>
<reference evidence="1" key="1">
    <citation type="submission" date="2012-01" db="EMBL/GenBank/DDBJ databases">
        <authorList>
            <person name="Campeau S.A."/>
            <person name="Porcella S.F."/>
            <person name="Schwan T.G."/>
            <person name="Barbour A.G."/>
        </authorList>
    </citation>
    <scope>NUCLEOTIDE SEQUENCE</scope>
    <source>
        <strain evidence="1">91E135</strain>
        <plasmid evidence="1">lp150</plasmid>
    </source>
</reference>
<dbReference type="EMBL" id="HM008710">
    <property type="protein sequence ID" value="ADN26488.3"/>
    <property type="molecule type" value="Genomic_DNA"/>
</dbReference>
<reference evidence="1" key="2">
    <citation type="journal article" date="2013" name="J. Bacteriol.">
        <title>Large linear plasmids of Borrelia species that cause relapsing fever.</title>
        <authorList>
            <person name="Miller S.C."/>
            <person name="Porcella S.F."/>
            <person name="Raffel S.J."/>
            <person name="Schwan T.G."/>
            <person name="Barbour A.G."/>
        </authorList>
    </citation>
    <scope>NUCLEOTIDE SEQUENCE</scope>
    <source>
        <strain evidence="1">91E135</strain>
        <plasmid evidence="1">lp150</plasmid>
    </source>
</reference>
<dbReference type="AlphaFoldDB" id="T1ECM2"/>
<sequence>MCMSLDKLADVMQDLFYDFDLSSDLEEHLKFAGSNKFLEEQMASVLIEPGIVSGFKSEDILNDRLMSELLVELPRIDIGLQELKTLKALSQVSDFKGDVKSVERDDNSIGVMFSDLKLPSKLKPEDELSLPCFGGLGAGSKSGSLLNLDTNMLDLNFFKSLSDFDEDSMVVPNNFKLKENSVASKGTINDVTYSDFERKRIEDMLSSTGKFDNQVDMNDFIRKTCGLKSLLSKVETTPDALFDTVKLASSLKGTNSQFDANSEAVSVIYDLFKRDGLSFLKNDVGERDNFSEFSGTGMSFDEGVKQRFCDACLNLDPSVNAVKGADISSNLGAGMNIDIGSNLIDDQRRVIGDLRPDSFGLINDMRGDDMHMLVEEVREFLSWACGIDLERSIIEPLGMYFTNMERAINGLRDAIMFNMQGVSLQDNMQDYKMGSEISRMP</sequence>
<gene>
    <name evidence="1" type="ORF">BTA060</name>
</gene>
<geneLocation type="plasmid" evidence="1">
    <name>lp150</name>
</geneLocation>